<evidence type="ECO:0000256" key="1">
    <source>
        <dbReference type="ARBA" id="ARBA00004196"/>
    </source>
</evidence>
<organism evidence="6 7">
    <name type="scientific">Leptospira wolffii</name>
    <dbReference type="NCBI Taxonomy" id="409998"/>
    <lineage>
        <taxon>Bacteria</taxon>
        <taxon>Pseudomonadati</taxon>
        <taxon>Spirochaetota</taxon>
        <taxon>Spirochaetia</taxon>
        <taxon>Leptospirales</taxon>
        <taxon>Leptospiraceae</taxon>
        <taxon>Leptospira</taxon>
    </lineage>
</organism>
<dbReference type="GO" id="GO:0015833">
    <property type="term" value="P:peptide transport"/>
    <property type="evidence" value="ECO:0007669"/>
    <property type="project" value="TreeGrafter"/>
</dbReference>
<evidence type="ECO:0000313" key="7">
    <source>
        <dbReference type="Proteomes" id="UP000231912"/>
    </source>
</evidence>
<dbReference type="SUPFAM" id="SSF53850">
    <property type="entry name" value="Periplasmic binding protein-like II"/>
    <property type="match status" value="1"/>
</dbReference>
<evidence type="ECO:0000313" key="6">
    <source>
        <dbReference type="EMBL" id="PJZ65010.1"/>
    </source>
</evidence>
<comment type="subcellular location">
    <subcellularLocation>
        <location evidence="1">Cell envelope</location>
    </subcellularLocation>
</comment>
<reference evidence="6 7" key="1">
    <citation type="submission" date="2017-07" db="EMBL/GenBank/DDBJ databases">
        <title>Leptospira spp. isolated from tropical soils.</title>
        <authorList>
            <person name="Thibeaux R."/>
            <person name="Iraola G."/>
            <person name="Ferres I."/>
            <person name="Bierque E."/>
            <person name="Girault D."/>
            <person name="Soupe-Gilbert M.-E."/>
            <person name="Picardeau M."/>
            <person name="Goarant C."/>
        </authorList>
    </citation>
    <scope>NUCLEOTIDE SEQUENCE [LARGE SCALE GENOMIC DNA]</scope>
    <source>
        <strain evidence="6 7">FH2-C-A2</strain>
    </source>
</reference>
<sequence>MFYPRFLDVAPDPNVGVPKPTLTFSLAFLLLSLLFWGCQREPKKPGELVFSLASDPISLDPIQSTDLSSRIVLKYLTRKLFETDSEGKILPSLVSKYSIANGKLPNTRTLVLEFNRNSSTSVPVYAETVLQSLERLRTVQGPKRSAYSFLKGGRVLSQFSLELYFDGGLREALEKLSLPQAWILCESPEKACGEFRLSEWKRNNFIRIVSNGETSSAKEILFRILPQASTGLFLYSKGELDWMKLPNFLLRNSIVKEEDISVRKGGGIQYVAINSGDPCFDKNFRKALNYAVDKRLIIKVLLGGKGEVAVGPFPGSVSSSLGRTEEFYPYDADLAKEYLIKSSCYPAILERVLDFRMRGDEENQANGAAIVENLRELGLKIKINPMEKAALYKENGERKGDLTLLFWYADFPGPWAFLDPLFAGDRFGNAGNRAFFSHPEMERIFKEVRSTDKIDTKENAKRALLVLGEEAPWIFLWSPYELYLIGKELNLPINRRLDPN</sequence>
<dbReference type="CDD" id="cd00995">
    <property type="entry name" value="PBP2_NikA_DppA_OppA_like"/>
    <property type="match status" value="1"/>
</dbReference>
<dbReference type="AlphaFoldDB" id="A0A2M9Z9D4"/>
<evidence type="ECO:0000256" key="4">
    <source>
        <dbReference type="ARBA" id="ARBA00022729"/>
    </source>
</evidence>
<dbReference type="GO" id="GO:1904680">
    <property type="term" value="F:peptide transmembrane transporter activity"/>
    <property type="evidence" value="ECO:0007669"/>
    <property type="project" value="TreeGrafter"/>
</dbReference>
<dbReference type="InterPro" id="IPR039424">
    <property type="entry name" value="SBP_5"/>
</dbReference>
<dbReference type="Gene3D" id="3.40.190.10">
    <property type="entry name" value="Periplasmic binding protein-like II"/>
    <property type="match status" value="1"/>
</dbReference>
<dbReference type="GO" id="GO:0043190">
    <property type="term" value="C:ATP-binding cassette (ABC) transporter complex"/>
    <property type="evidence" value="ECO:0007669"/>
    <property type="project" value="InterPro"/>
</dbReference>
<dbReference type="PIRSF" id="PIRSF002741">
    <property type="entry name" value="MppA"/>
    <property type="match status" value="1"/>
</dbReference>
<keyword evidence="3" id="KW-0813">Transport</keyword>
<dbReference type="Gene3D" id="3.90.76.10">
    <property type="entry name" value="Dipeptide-binding Protein, Domain 1"/>
    <property type="match status" value="1"/>
</dbReference>
<proteinExistence type="inferred from homology"/>
<dbReference type="Proteomes" id="UP000231912">
    <property type="component" value="Unassembled WGS sequence"/>
</dbReference>
<dbReference type="PANTHER" id="PTHR30290">
    <property type="entry name" value="PERIPLASMIC BINDING COMPONENT OF ABC TRANSPORTER"/>
    <property type="match status" value="1"/>
</dbReference>
<evidence type="ECO:0000256" key="2">
    <source>
        <dbReference type="ARBA" id="ARBA00005695"/>
    </source>
</evidence>
<dbReference type="Gene3D" id="3.10.105.10">
    <property type="entry name" value="Dipeptide-binding Protein, Domain 3"/>
    <property type="match status" value="1"/>
</dbReference>
<evidence type="ECO:0000259" key="5">
    <source>
        <dbReference type="Pfam" id="PF00496"/>
    </source>
</evidence>
<dbReference type="InterPro" id="IPR000914">
    <property type="entry name" value="SBP_5_dom"/>
</dbReference>
<dbReference type="PANTHER" id="PTHR30290:SF10">
    <property type="entry name" value="PERIPLASMIC OLIGOPEPTIDE-BINDING PROTEIN-RELATED"/>
    <property type="match status" value="1"/>
</dbReference>
<dbReference type="EMBL" id="NPDT01000007">
    <property type="protein sequence ID" value="PJZ65010.1"/>
    <property type="molecule type" value="Genomic_DNA"/>
</dbReference>
<dbReference type="GO" id="GO:0030288">
    <property type="term" value="C:outer membrane-bounded periplasmic space"/>
    <property type="evidence" value="ECO:0007669"/>
    <property type="project" value="UniProtKB-ARBA"/>
</dbReference>
<evidence type="ECO:0000256" key="3">
    <source>
        <dbReference type="ARBA" id="ARBA00022448"/>
    </source>
</evidence>
<name>A0A2M9Z9D4_9LEPT</name>
<gene>
    <name evidence="6" type="ORF">CH371_16055</name>
</gene>
<comment type="similarity">
    <text evidence="2">Belongs to the bacterial solute-binding protein 5 family.</text>
</comment>
<dbReference type="RefSeq" id="WP_100759781.1">
    <property type="nucleotide sequence ID" value="NZ_NPDT01000007.1"/>
</dbReference>
<dbReference type="InterPro" id="IPR030678">
    <property type="entry name" value="Peptide/Ni-bd"/>
</dbReference>
<feature type="domain" description="Solute-binding protein family 5" evidence="5">
    <location>
        <begin position="123"/>
        <end position="427"/>
    </location>
</feature>
<comment type="caution">
    <text evidence="6">The sequence shown here is derived from an EMBL/GenBank/DDBJ whole genome shotgun (WGS) entry which is preliminary data.</text>
</comment>
<keyword evidence="4" id="KW-0732">Signal</keyword>
<accession>A0A2M9Z9D4</accession>
<dbReference type="Pfam" id="PF00496">
    <property type="entry name" value="SBP_bac_5"/>
    <property type="match status" value="1"/>
</dbReference>
<protein>
    <submittedName>
        <fullName evidence="6">Peptide ABC transporter substrate-binding protein</fullName>
    </submittedName>
</protein>